<keyword evidence="2 3" id="KW-0040">ANK repeat</keyword>
<dbReference type="Proteomes" id="UP000290189">
    <property type="component" value="Unassembled WGS sequence"/>
</dbReference>
<evidence type="ECO:0000256" key="1">
    <source>
        <dbReference type="ARBA" id="ARBA00022737"/>
    </source>
</evidence>
<dbReference type="EMBL" id="OVEO01000003">
    <property type="protein sequence ID" value="SPQ94756.1"/>
    <property type="molecule type" value="Genomic_DNA"/>
</dbReference>
<feature type="repeat" description="ANK" evidence="3">
    <location>
        <begin position="256"/>
        <end position="288"/>
    </location>
</feature>
<dbReference type="SUPFAM" id="SSF48403">
    <property type="entry name" value="Ankyrin repeat"/>
    <property type="match status" value="1"/>
</dbReference>
<reference evidence="4 5" key="1">
    <citation type="submission" date="2018-03" db="EMBL/GenBank/DDBJ databases">
        <authorList>
            <person name="Fogelqvist J."/>
        </authorList>
    </citation>
    <scope>NUCLEOTIDE SEQUENCE [LARGE SCALE GENOMIC DNA]</scope>
</reference>
<sequence>MHPLDTGHRPSSCRLSWSASSHQQRSCPVMPRARRLACRPSLPAATACLDGQPGSRSPPSSCRWRPACDSSSVAPAANKRMGGCLRMVGRPARVNGSVRGWTGRCPTRRAMGQACCRHLSVRHPGTIRPPRKPVHRGWPCPQAAGSDVARWKRRECPITLQSFDTLRDADDIVLTWCCRVVMSGRALLLWITDQYGGSCCPNCRSQALIPQLVGPSPGFFEGAHAIHILASEGRQPNAIRHLISDAPSSIRARDCRGRAPLHIACRAGHLDVVRLLCEAGANPNDVDRTGETVLGHAQASGNDNVVNLVRKAGGTARARRRRTRRATTTLAG</sequence>
<dbReference type="PROSITE" id="PS50297">
    <property type="entry name" value="ANK_REP_REGION"/>
    <property type="match status" value="1"/>
</dbReference>
<dbReference type="PANTHER" id="PTHR24171">
    <property type="entry name" value="ANKYRIN REPEAT DOMAIN-CONTAINING PROTEIN 39-RELATED"/>
    <property type="match status" value="1"/>
</dbReference>
<keyword evidence="1" id="KW-0677">Repeat</keyword>
<protein>
    <submittedName>
        <fullName evidence="4">Uncharacterized protein</fullName>
    </submittedName>
</protein>
<evidence type="ECO:0000313" key="5">
    <source>
        <dbReference type="Proteomes" id="UP000290189"/>
    </source>
</evidence>
<geneLocation type="mitochondrion" evidence="4"/>
<name>A0A3P3Y3K5_PLABS</name>
<dbReference type="AlphaFoldDB" id="A0A3P3Y3K5"/>
<dbReference type="SMART" id="SM00248">
    <property type="entry name" value="ANK"/>
    <property type="match status" value="3"/>
</dbReference>
<keyword evidence="4" id="KW-0496">Mitochondrion</keyword>
<proteinExistence type="predicted"/>
<evidence type="ECO:0000256" key="3">
    <source>
        <dbReference type="PROSITE-ProRule" id="PRU00023"/>
    </source>
</evidence>
<evidence type="ECO:0000313" key="4">
    <source>
        <dbReference type="EMBL" id="SPQ94756.1"/>
    </source>
</evidence>
<dbReference type="Gene3D" id="1.25.40.20">
    <property type="entry name" value="Ankyrin repeat-containing domain"/>
    <property type="match status" value="1"/>
</dbReference>
<dbReference type="InterPro" id="IPR036770">
    <property type="entry name" value="Ankyrin_rpt-contain_sf"/>
</dbReference>
<dbReference type="PROSITE" id="PS50088">
    <property type="entry name" value="ANK_REPEAT"/>
    <property type="match status" value="1"/>
</dbReference>
<accession>A0A3P3Y3K5</accession>
<dbReference type="InterPro" id="IPR002110">
    <property type="entry name" value="Ankyrin_rpt"/>
</dbReference>
<gene>
    <name evidence="4" type="ORF">PLBR_LOCUS1971</name>
</gene>
<dbReference type="Pfam" id="PF12796">
    <property type="entry name" value="Ank_2"/>
    <property type="match status" value="1"/>
</dbReference>
<organism evidence="4 5">
    <name type="scientific">Plasmodiophora brassicae</name>
    <name type="common">Clubroot disease agent</name>
    <dbReference type="NCBI Taxonomy" id="37360"/>
    <lineage>
        <taxon>Eukaryota</taxon>
        <taxon>Sar</taxon>
        <taxon>Rhizaria</taxon>
        <taxon>Endomyxa</taxon>
        <taxon>Phytomyxea</taxon>
        <taxon>Plasmodiophorida</taxon>
        <taxon>Plasmodiophoridae</taxon>
        <taxon>Plasmodiophora</taxon>
    </lineage>
</organism>
<evidence type="ECO:0000256" key="2">
    <source>
        <dbReference type="ARBA" id="ARBA00023043"/>
    </source>
</evidence>